<evidence type="ECO:0000313" key="1">
    <source>
        <dbReference type="EMBL" id="KMO75901.1"/>
    </source>
</evidence>
<organism evidence="1 2">
    <name type="scientific">Mycolicibacterium obuense</name>
    <dbReference type="NCBI Taxonomy" id="1807"/>
    <lineage>
        <taxon>Bacteria</taxon>
        <taxon>Bacillati</taxon>
        <taxon>Actinomycetota</taxon>
        <taxon>Actinomycetes</taxon>
        <taxon>Mycobacteriales</taxon>
        <taxon>Mycobacteriaceae</taxon>
        <taxon>Mycolicibacterium</taxon>
    </lineage>
</organism>
<comment type="caution">
    <text evidence="1">The sequence shown here is derived from an EMBL/GenBank/DDBJ whole genome shotgun (WGS) entry which is preliminary data.</text>
</comment>
<evidence type="ECO:0000313" key="2">
    <source>
        <dbReference type="Proteomes" id="UP000036313"/>
    </source>
</evidence>
<dbReference type="PATRIC" id="fig|1807.14.peg.2450"/>
<dbReference type="EMBL" id="JYNU01000014">
    <property type="protein sequence ID" value="KMO75901.1"/>
    <property type="molecule type" value="Genomic_DNA"/>
</dbReference>
<reference evidence="1 2" key="1">
    <citation type="journal article" date="2015" name="Genome Biol. Evol.">
        <title>Characterization of Three Mycobacterium spp. with Potential Use in Bioremediation by Genome Sequencing and Comparative Genomics.</title>
        <authorList>
            <person name="Das S."/>
            <person name="Pettersson B.M."/>
            <person name="Behra P.R."/>
            <person name="Ramesh M."/>
            <person name="Dasgupta S."/>
            <person name="Bhattacharya A."/>
            <person name="Kirsebom L.A."/>
        </authorList>
    </citation>
    <scope>NUCLEOTIDE SEQUENCE [LARGE SCALE GENOMIC DNA]</scope>
    <source>
        <strain evidence="1 2">DSM 44075</strain>
    </source>
</reference>
<protein>
    <submittedName>
        <fullName evidence="1">Uncharacterized protein</fullName>
    </submittedName>
</protein>
<dbReference type="Proteomes" id="UP000036313">
    <property type="component" value="Unassembled WGS sequence"/>
</dbReference>
<proteinExistence type="predicted"/>
<dbReference type="AlphaFoldDB" id="A0A0J6YTQ0"/>
<sequence precursor="true">MFSVAKSRLLALLESGAKASRLVMTGVRPSTSRSADARRDATHLHDQQAFVELGRDTKLEHQVRADGAQPPKAAE</sequence>
<gene>
    <name evidence="1" type="ORF">MOBUDSM44075_02430</name>
</gene>
<accession>A0A0J6YTQ0</accession>
<name>A0A0J6YTQ0_9MYCO</name>